<protein>
    <submittedName>
        <fullName evidence="8">MFS transporter</fullName>
    </submittedName>
</protein>
<feature type="compositionally biased region" description="Low complexity" evidence="5">
    <location>
        <begin position="1"/>
        <end position="12"/>
    </location>
</feature>
<evidence type="ECO:0000256" key="4">
    <source>
        <dbReference type="ARBA" id="ARBA00023136"/>
    </source>
</evidence>
<dbReference type="Gene3D" id="1.20.1720.10">
    <property type="entry name" value="Multidrug resistance protein D"/>
    <property type="match status" value="1"/>
</dbReference>
<dbReference type="RefSeq" id="WP_311630794.1">
    <property type="nucleotide sequence ID" value="NZ_JAVREN010000015.1"/>
</dbReference>
<dbReference type="Gene3D" id="1.20.1250.20">
    <property type="entry name" value="MFS general substrate transporter like domains"/>
    <property type="match status" value="1"/>
</dbReference>
<dbReference type="PANTHER" id="PTHR23501:SF154">
    <property type="entry name" value="MULTIDRUG-EFFLUX TRANSPORTER RV1634-RELATED"/>
    <property type="match status" value="1"/>
</dbReference>
<evidence type="ECO:0000256" key="2">
    <source>
        <dbReference type="ARBA" id="ARBA00022692"/>
    </source>
</evidence>
<feature type="region of interest" description="Disordered" evidence="5">
    <location>
        <begin position="1"/>
        <end position="20"/>
    </location>
</feature>
<evidence type="ECO:0000313" key="8">
    <source>
        <dbReference type="EMBL" id="MDT0307847.1"/>
    </source>
</evidence>
<gene>
    <name evidence="8" type="ORF">RM780_12860</name>
</gene>
<feature type="transmembrane region" description="Helical" evidence="6">
    <location>
        <begin position="282"/>
        <end position="302"/>
    </location>
</feature>
<comment type="caution">
    <text evidence="8">The sequence shown here is derived from an EMBL/GenBank/DDBJ whole genome shotgun (WGS) entry which is preliminary data.</text>
</comment>
<dbReference type="InterPro" id="IPR036259">
    <property type="entry name" value="MFS_trans_sf"/>
</dbReference>
<feature type="transmembrane region" description="Helical" evidence="6">
    <location>
        <begin position="462"/>
        <end position="481"/>
    </location>
</feature>
<accession>A0ABU2L8F2</accession>
<name>A0ABU2L8F2_9ACTN</name>
<dbReference type="InterPro" id="IPR011701">
    <property type="entry name" value="MFS"/>
</dbReference>
<dbReference type="Pfam" id="PF07690">
    <property type="entry name" value="MFS_1"/>
    <property type="match status" value="1"/>
</dbReference>
<evidence type="ECO:0000259" key="7">
    <source>
        <dbReference type="PROSITE" id="PS50850"/>
    </source>
</evidence>
<feature type="transmembrane region" description="Helical" evidence="6">
    <location>
        <begin position="322"/>
        <end position="340"/>
    </location>
</feature>
<keyword evidence="9" id="KW-1185">Reference proteome</keyword>
<feature type="transmembrane region" description="Helical" evidence="6">
    <location>
        <begin position="378"/>
        <end position="403"/>
    </location>
</feature>
<sequence length="491" mass="49730">MTNADAAALAAPGAPPAGPARDGVLSRPYRALTLGCVSAILLIAFEAMAVGTAMPAAAEALDGVSLYAFAFSAYFTTSLLGMVASGQWCDRRGPAGPVVAGIGAFSAGLLVSGTAGAMWVFVLGRAAQGIGGGLVIVALYVTVRRAFPEHLRAAALAAFSAAWVVPSMVGPVVAGTVTEQFGWRWVFLGITVLVVLPLAVMLPALRRIGNAPPEDVGEGGAAGGGRFDGRRLRMAGAAALGAGLLQLGGQEVRWLALLPAAAGLALLVPSARALLPRGIFRAARGLPAVIGLRALTSASYMATQTFVPLMLVSRRGLSYTEAGLALAASGALWAAGSWVQARPWAERHRYRLVRLGAALIAAAGAATPLVLFERVPVWMPALTLGVGALGMGLVVASVGVLVLRLSEPREAGGNIAALQVCDSLGNVVMLTAVGTLFAALGGDPAAAHEEAERIAGTIGAGAFWGVYAAATAVALLSNLVAARLRERGGRA</sequence>
<feature type="transmembrane region" description="Helical" evidence="6">
    <location>
        <begin position="352"/>
        <end position="372"/>
    </location>
</feature>
<feature type="transmembrane region" description="Helical" evidence="6">
    <location>
        <begin position="66"/>
        <end position="86"/>
    </location>
</feature>
<dbReference type="InterPro" id="IPR020846">
    <property type="entry name" value="MFS_dom"/>
</dbReference>
<evidence type="ECO:0000256" key="3">
    <source>
        <dbReference type="ARBA" id="ARBA00022989"/>
    </source>
</evidence>
<feature type="transmembrane region" description="Helical" evidence="6">
    <location>
        <begin position="183"/>
        <end position="205"/>
    </location>
</feature>
<evidence type="ECO:0000256" key="5">
    <source>
        <dbReference type="SAM" id="MobiDB-lite"/>
    </source>
</evidence>
<feature type="transmembrane region" description="Helical" evidence="6">
    <location>
        <begin position="98"/>
        <end position="120"/>
    </location>
</feature>
<keyword evidence="3 6" id="KW-1133">Transmembrane helix</keyword>
<feature type="transmembrane region" description="Helical" evidence="6">
    <location>
        <begin position="424"/>
        <end position="442"/>
    </location>
</feature>
<dbReference type="PROSITE" id="PS50850">
    <property type="entry name" value="MFS"/>
    <property type="match status" value="1"/>
</dbReference>
<keyword evidence="2 6" id="KW-0812">Transmembrane</keyword>
<dbReference type="PANTHER" id="PTHR23501">
    <property type="entry name" value="MAJOR FACILITATOR SUPERFAMILY"/>
    <property type="match status" value="1"/>
</dbReference>
<feature type="domain" description="Major facilitator superfamily (MFS) profile" evidence="7">
    <location>
        <begin position="32"/>
        <end position="489"/>
    </location>
</feature>
<feature type="transmembrane region" description="Helical" evidence="6">
    <location>
        <begin position="155"/>
        <end position="177"/>
    </location>
</feature>
<feature type="transmembrane region" description="Helical" evidence="6">
    <location>
        <begin position="126"/>
        <end position="143"/>
    </location>
</feature>
<feature type="transmembrane region" description="Helical" evidence="6">
    <location>
        <begin position="31"/>
        <end position="54"/>
    </location>
</feature>
<proteinExistence type="predicted"/>
<comment type="subcellular location">
    <subcellularLocation>
        <location evidence="1">Cell membrane</location>
        <topology evidence="1">Multi-pass membrane protein</topology>
    </subcellularLocation>
</comment>
<organism evidence="8 9">
    <name type="scientific">Streptomyces boetiae</name>
    <dbReference type="NCBI Taxonomy" id="3075541"/>
    <lineage>
        <taxon>Bacteria</taxon>
        <taxon>Bacillati</taxon>
        <taxon>Actinomycetota</taxon>
        <taxon>Actinomycetes</taxon>
        <taxon>Kitasatosporales</taxon>
        <taxon>Streptomycetaceae</taxon>
        <taxon>Streptomyces</taxon>
    </lineage>
</organism>
<keyword evidence="4 6" id="KW-0472">Membrane</keyword>
<evidence type="ECO:0000256" key="1">
    <source>
        <dbReference type="ARBA" id="ARBA00004651"/>
    </source>
</evidence>
<evidence type="ECO:0000256" key="6">
    <source>
        <dbReference type="SAM" id="Phobius"/>
    </source>
</evidence>
<dbReference type="EMBL" id="JAVREN010000015">
    <property type="protein sequence ID" value="MDT0307847.1"/>
    <property type="molecule type" value="Genomic_DNA"/>
</dbReference>
<dbReference type="Proteomes" id="UP001183388">
    <property type="component" value="Unassembled WGS sequence"/>
</dbReference>
<dbReference type="SUPFAM" id="SSF103473">
    <property type="entry name" value="MFS general substrate transporter"/>
    <property type="match status" value="1"/>
</dbReference>
<reference evidence="9" key="1">
    <citation type="submission" date="2023-07" db="EMBL/GenBank/DDBJ databases">
        <title>30 novel species of actinomycetes from the DSMZ collection.</title>
        <authorList>
            <person name="Nouioui I."/>
        </authorList>
    </citation>
    <scope>NUCLEOTIDE SEQUENCE [LARGE SCALE GENOMIC DNA]</scope>
    <source>
        <strain evidence="9">DSM 44917</strain>
    </source>
</reference>
<evidence type="ECO:0000313" key="9">
    <source>
        <dbReference type="Proteomes" id="UP001183388"/>
    </source>
</evidence>